<evidence type="ECO:0000313" key="3">
    <source>
        <dbReference type="Proteomes" id="UP000464178"/>
    </source>
</evidence>
<dbReference type="AlphaFoldDB" id="A0A6P2D1G8"/>
<organism evidence="2 3">
    <name type="scientific">Gemmata massiliana</name>
    <dbReference type="NCBI Taxonomy" id="1210884"/>
    <lineage>
        <taxon>Bacteria</taxon>
        <taxon>Pseudomonadati</taxon>
        <taxon>Planctomycetota</taxon>
        <taxon>Planctomycetia</taxon>
        <taxon>Gemmatales</taxon>
        <taxon>Gemmataceae</taxon>
        <taxon>Gemmata</taxon>
    </lineage>
</organism>
<dbReference type="EMBL" id="LR593886">
    <property type="protein sequence ID" value="VTR94215.1"/>
    <property type="molecule type" value="Genomic_DNA"/>
</dbReference>
<accession>A0A6P2D1G8</accession>
<sequence length="72" mass="8035">MTRLLATLTLLVTVCTTAADDTKDDPKSNNANAILGRWKVVEPPEKFKKDFRQLSKFGVHLSSQVRRTCGCL</sequence>
<keyword evidence="3" id="KW-1185">Reference proteome</keyword>
<protein>
    <submittedName>
        <fullName evidence="2">Uncharacterized protein</fullName>
    </submittedName>
</protein>
<reference evidence="2 3" key="1">
    <citation type="submission" date="2019-05" db="EMBL/GenBank/DDBJ databases">
        <authorList>
            <consortium name="Science for Life Laboratories"/>
        </authorList>
    </citation>
    <scope>NUCLEOTIDE SEQUENCE [LARGE SCALE GENOMIC DNA]</scope>
    <source>
        <strain evidence="2">Soil9</strain>
    </source>
</reference>
<name>A0A6P2D1G8_9BACT</name>
<dbReference type="RefSeq" id="WP_162668796.1">
    <property type="nucleotide sequence ID" value="NZ_LR593886.1"/>
</dbReference>
<keyword evidence="1" id="KW-0732">Signal</keyword>
<dbReference type="Proteomes" id="UP000464178">
    <property type="component" value="Chromosome"/>
</dbReference>
<evidence type="ECO:0000313" key="2">
    <source>
        <dbReference type="EMBL" id="VTR94215.1"/>
    </source>
</evidence>
<evidence type="ECO:0000256" key="1">
    <source>
        <dbReference type="SAM" id="SignalP"/>
    </source>
</evidence>
<gene>
    <name evidence="2" type="ORF">SOIL9_34990</name>
</gene>
<dbReference type="KEGG" id="gms:SOIL9_34990"/>
<feature type="chain" id="PRO_5026985759" evidence="1">
    <location>
        <begin position="20"/>
        <end position="72"/>
    </location>
</feature>
<feature type="signal peptide" evidence="1">
    <location>
        <begin position="1"/>
        <end position="19"/>
    </location>
</feature>
<proteinExistence type="predicted"/>